<comment type="caution">
    <text evidence="6">The sequence shown here is derived from an EMBL/GenBank/DDBJ whole genome shotgun (WGS) entry which is preliminary data.</text>
</comment>
<feature type="domain" description="Glycosyl-hydrolase 97 N-terminal" evidence="5">
    <location>
        <begin position="25"/>
        <end position="261"/>
    </location>
</feature>
<dbReference type="PANTHER" id="PTHR35803:SF3">
    <property type="entry name" value="ALPHA-GLUCOSIDASE"/>
    <property type="match status" value="1"/>
</dbReference>
<evidence type="ECO:0000256" key="2">
    <source>
        <dbReference type="ARBA" id="ARBA00011245"/>
    </source>
</evidence>
<comment type="subunit">
    <text evidence="2">Monomer.</text>
</comment>
<protein>
    <submittedName>
        <fullName evidence="6">4-alpha-glucosidase SusB</fullName>
        <ecNumber evidence="6">3.2.1.3</ecNumber>
    </submittedName>
</protein>
<reference evidence="6 7" key="1">
    <citation type="submission" date="2019-03" db="EMBL/GenBank/DDBJ databases">
        <title>Single cell metagenomics reveals metabolic interactions within the superorganism composed of flagellate Streblomastix strix and complex community of Bacteroidetes bacteria on its surface.</title>
        <authorList>
            <person name="Treitli S.C."/>
            <person name="Kolisko M."/>
            <person name="Husnik F."/>
            <person name="Keeling P."/>
            <person name="Hampl V."/>
        </authorList>
    </citation>
    <scope>NUCLEOTIDE SEQUENCE [LARGE SCALE GENOMIC DNA]</scope>
    <source>
        <strain evidence="6">St1</strain>
    </source>
</reference>
<dbReference type="Pfam" id="PF14508">
    <property type="entry name" value="GH97_N"/>
    <property type="match status" value="1"/>
</dbReference>
<organism evidence="6 7">
    <name type="scientific">Candidatus Ordinivivax streblomastigis</name>
    <dbReference type="NCBI Taxonomy" id="2540710"/>
    <lineage>
        <taxon>Bacteria</taxon>
        <taxon>Pseudomonadati</taxon>
        <taxon>Bacteroidota</taxon>
        <taxon>Bacteroidia</taxon>
        <taxon>Bacteroidales</taxon>
        <taxon>Candidatus Ordinivivax</taxon>
    </lineage>
</organism>
<keyword evidence="4" id="KW-0732">Signal</keyword>
<feature type="chain" id="PRO_5024350482" evidence="4">
    <location>
        <begin position="21"/>
        <end position="296"/>
    </location>
</feature>
<dbReference type="Gene3D" id="2.70.98.10">
    <property type="match status" value="1"/>
</dbReference>
<comment type="cofactor">
    <cofactor evidence="1">
        <name>Ca(2+)</name>
        <dbReference type="ChEBI" id="CHEBI:29108"/>
    </cofactor>
</comment>
<dbReference type="InterPro" id="IPR029486">
    <property type="entry name" value="GH97_N"/>
</dbReference>
<dbReference type="Proteomes" id="UP000324575">
    <property type="component" value="Unassembled WGS sequence"/>
</dbReference>
<feature type="signal peptide" evidence="4">
    <location>
        <begin position="1"/>
        <end position="20"/>
    </location>
</feature>
<evidence type="ECO:0000313" key="6">
    <source>
        <dbReference type="EMBL" id="KAA6300271.1"/>
    </source>
</evidence>
<dbReference type="GO" id="GO:0030246">
    <property type="term" value="F:carbohydrate binding"/>
    <property type="evidence" value="ECO:0007669"/>
    <property type="project" value="InterPro"/>
</dbReference>
<evidence type="ECO:0000256" key="4">
    <source>
        <dbReference type="SAM" id="SignalP"/>
    </source>
</evidence>
<dbReference type="InterPro" id="IPR052720">
    <property type="entry name" value="Glycosyl_hydrolase_97"/>
</dbReference>
<dbReference type="GO" id="GO:0004339">
    <property type="term" value="F:glucan 1,4-alpha-glucosidase activity"/>
    <property type="evidence" value="ECO:0007669"/>
    <property type="project" value="UniProtKB-EC"/>
</dbReference>
<sequence>MKRILFYILAVSLYSLPVFSAEVNISSPNGDFKMKVYDKGNRIYYSVNYLNQSIVLESLLGINGNGEWKDGVRVDKSVTASVDTLWKPVYGERSHIRDYYNRYEIDIVQADNPKQKLKLIVRAYNEGVAFRYFFPGGEYLHITGEYTQYTLPKGAKAWFTKRAQSVYEFLPFQDWKGESERPLVIELPQGLYVLLTEAEMINYARTKFVVVDAKTNTLVGKMYGDVDDIAPYKTPWRVIMAASQPGELIEHNDLILNLNEPNAIENPWWIRPGKVMREVTLTTDEPHLPKGWNFAW</sequence>
<dbReference type="EMBL" id="SNRX01000108">
    <property type="protein sequence ID" value="KAA6300271.1"/>
    <property type="molecule type" value="Genomic_DNA"/>
</dbReference>
<dbReference type="EC" id="3.2.1.3" evidence="6"/>
<dbReference type="PANTHER" id="PTHR35803">
    <property type="entry name" value="GLUCAN 1,4-ALPHA-GLUCOSIDASE SUSB-RELATED"/>
    <property type="match status" value="1"/>
</dbReference>
<evidence type="ECO:0000259" key="5">
    <source>
        <dbReference type="Pfam" id="PF14508"/>
    </source>
</evidence>
<keyword evidence="6" id="KW-0378">Hydrolase</keyword>
<evidence type="ECO:0000313" key="7">
    <source>
        <dbReference type="Proteomes" id="UP000324575"/>
    </source>
</evidence>
<proteinExistence type="predicted"/>
<evidence type="ECO:0000256" key="3">
    <source>
        <dbReference type="ARBA" id="ARBA00022837"/>
    </source>
</evidence>
<dbReference type="InterPro" id="IPR014718">
    <property type="entry name" value="GH-type_carb-bd"/>
</dbReference>
<keyword evidence="6" id="KW-0326">Glycosidase</keyword>
<accession>A0A5M8NT71</accession>
<evidence type="ECO:0000256" key="1">
    <source>
        <dbReference type="ARBA" id="ARBA00001913"/>
    </source>
</evidence>
<gene>
    <name evidence="6" type="ORF">EZS26_003590</name>
</gene>
<dbReference type="AlphaFoldDB" id="A0A5M8NT71"/>
<name>A0A5M8NT71_9BACT</name>
<keyword evidence="3" id="KW-0106">Calcium</keyword>